<keyword evidence="2" id="KW-1133">Transmembrane helix</keyword>
<dbReference type="Proteomes" id="UP000294723">
    <property type="component" value="Unassembled WGS sequence"/>
</dbReference>
<evidence type="ECO:0000256" key="2">
    <source>
        <dbReference type="SAM" id="Phobius"/>
    </source>
</evidence>
<feature type="transmembrane region" description="Helical" evidence="2">
    <location>
        <begin position="108"/>
        <end position="127"/>
    </location>
</feature>
<accession>A0A4V2YWV9</accession>
<dbReference type="AlphaFoldDB" id="A0A4V2YWV9"/>
<dbReference type="EMBL" id="SMLA01000026">
    <property type="protein sequence ID" value="TDD86927.1"/>
    <property type="molecule type" value="Genomic_DNA"/>
</dbReference>
<dbReference type="RefSeq" id="WP_132684273.1">
    <property type="nucleotide sequence ID" value="NZ_SMLA01000026.1"/>
</dbReference>
<organism evidence="3 4">
    <name type="scientific">Saccharopolyspora karakumensis</name>
    <dbReference type="NCBI Taxonomy" id="2530386"/>
    <lineage>
        <taxon>Bacteria</taxon>
        <taxon>Bacillati</taxon>
        <taxon>Actinomycetota</taxon>
        <taxon>Actinomycetes</taxon>
        <taxon>Pseudonocardiales</taxon>
        <taxon>Pseudonocardiaceae</taxon>
        <taxon>Saccharopolyspora</taxon>
    </lineage>
</organism>
<feature type="region of interest" description="Disordered" evidence="1">
    <location>
        <begin position="48"/>
        <end position="89"/>
    </location>
</feature>
<sequence>MKEPTAQHRGSRKWLALPLLVLGFLLVPLVLLPAHALPGHAAMMSLSSSASAHHGEPGGHHDTHLPALSNDAMTSHEGGQNHGDPHCHVGPDHSAVAPTRSLNTPSELGFLLLALAFAAAAIAALRTEPAWAQRLRHWFSRPPWRASGTSFLHFACIART</sequence>
<feature type="compositionally biased region" description="Basic and acidic residues" evidence="1">
    <location>
        <begin position="53"/>
        <end position="64"/>
    </location>
</feature>
<gene>
    <name evidence="3" type="ORF">E1202_17775</name>
</gene>
<evidence type="ECO:0000256" key="1">
    <source>
        <dbReference type="SAM" id="MobiDB-lite"/>
    </source>
</evidence>
<proteinExistence type="predicted"/>
<comment type="caution">
    <text evidence="3">The sequence shown here is derived from an EMBL/GenBank/DDBJ whole genome shotgun (WGS) entry which is preliminary data.</text>
</comment>
<keyword evidence="2" id="KW-0472">Membrane</keyword>
<evidence type="ECO:0000313" key="4">
    <source>
        <dbReference type="Proteomes" id="UP000294723"/>
    </source>
</evidence>
<evidence type="ECO:0000313" key="3">
    <source>
        <dbReference type="EMBL" id="TDD86927.1"/>
    </source>
</evidence>
<keyword evidence="4" id="KW-1185">Reference proteome</keyword>
<protein>
    <submittedName>
        <fullName evidence="3">Uncharacterized protein</fullName>
    </submittedName>
</protein>
<name>A0A4V2YWV9_9PSEU</name>
<reference evidence="3 4" key="1">
    <citation type="submission" date="2019-03" db="EMBL/GenBank/DDBJ databases">
        <title>Draft genome sequences of novel Actinobacteria.</title>
        <authorList>
            <person name="Sahin N."/>
            <person name="Ay H."/>
            <person name="Saygin H."/>
        </authorList>
    </citation>
    <scope>NUCLEOTIDE SEQUENCE [LARGE SCALE GENOMIC DNA]</scope>
    <source>
        <strain evidence="3 4">5K548</strain>
    </source>
</reference>
<keyword evidence="2" id="KW-0812">Transmembrane</keyword>